<organism evidence="2">
    <name type="scientific">marine metagenome</name>
    <dbReference type="NCBI Taxonomy" id="408172"/>
    <lineage>
        <taxon>unclassified sequences</taxon>
        <taxon>metagenomes</taxon>
        <taxon>ecological metagenomes</taxon>
    </lineage>
</organism>
<gene>
    <name evidence="2" type="ORF">METZ01_LOCUS336954</name>
</gene>
<name>A0A382QGN4_9ZZZZ</name>
<feature type="region of interest" description="Disordered" evidence="1">
    <location>
        <begin position="1"/>
        <end position="25"/>
    </location>
</feature>
<evidence type="ECO:0000256" key="1">
    <source>
        <dbReference type="SAM" id="MobiDB-lite"/>
    </source>
</evidence>
<reference evidence="2" key="1">
    <citation type="submission" date="2018-05" db="EMBL/GenBank/DDBJ databases">
        <authorList>
            <person name="Lanie J.A."/>
            <person name="Ng W.-L."/>
            <person name="Kazmierczak K.M."/>
            <person name="Andrzejewski T.M."/>
            <person name="Davidsen T.M."/>
            <person name="Wayne K.J."/>
            <person name="Tettelin H."/>
            <person name="Glass J.I."/>
            <person name="Rusch D."/>
            <person name="Podicherti R."/>
            <person name="Tsui H.-C.T."/>
            <person name="Winkler M.E."/>
        </authorList>
    </citation>
    <scope>NUCLEOTIDE SEQUENCE</scope>
</reference>
<proteinExistence type="predicted"/>
<dbReference type="AlphaFoldDB" id="A0A382QGN4"/>
<accession>A0A382QGN4</accession>
<dbReference type="EMBL" id="UINC01114059">
    <property type="protein sequence ID" value="SVC84100.1"/>
    <property type="molecule type" value="Genomic_DNA"/>
</dbReference>
<protein>
    <submittedName>
        <fullName evidence="2">Uncharacterized protein</fullName>
    </submittedName>
</protein>
<sequence>MSTVALRELDYPSNPRPNQGYSPHQPIAFADDLLCRSTLNSFD</sequence>
<evidence type="ECO:0000313" key="2">
    <source>
        <dbReference type="EMBL" id="SVC84100.1"/>
    </source>
</evidence>